<proteinExistence type="predicted"/>
<dbReference type="InterPro" id="IPR058060">
    <property type="entry name" value="HYC_CC_PP"/>
</dbReference>
<evidence type="ECO:0008006" key="4">
    <source>
        <dbReference type="Google" id="ProtNLM"/>
    </source>
</evidence>
<reference evidence="2" key="1">
    <citation type="submission" date="2015-10" db="EMBL/GenBank/DDBJ databases">
        <title>Draft genome sequence of Salegentibacter mishustinae KCTC 12263.</title>
        <authorList>
            <person name="Lin W."/>
            <person name="Zheng Q."/>
        </authorList>
    </citation>
    <scope>NUCLEOTIDE SEQUENCE [LARGE SCALE GENOMIC DNA]</scope>
    <source>
        <strain evidence="2">KCTC 12263</strain>
    </source>
</reference>
<protein>
    <recommendedName>
        <fullName evidence="4">Secreted protein</fullName>
    </recommendedName>
</protein>
<dbReference type="Pfam" id="PF26622">
    <property type="entry name" value="DUF8199"/>
    <property type="match status" value="1"/>
</dbReference>
<comment type="caution">
    <text evidence="2">The sequence shown here is derived from an EMBL/GenBank/DDBJ whole genome shotgun (WGS) entry which is preliminary data.</text>
</comment>
<dbReference type="Proteomes" id="UP000051643">
    <property type="component" value="Unassembled WGS sequence"/>
</dbReference>
<dbReference type="RefSeq" id="WP_057481156.1">
    <property type="nucleotide sequence ID" value="NZ_BMWR01000010.1"/>
</dbReference>
<gene>
    <name evidence="2" type="ORF">APR42_15420</name>
</gene>
<evidence type="ECO:0000313" key="3">
    <source>
        <dbReference type="Proteomes" id="UP000051643"/>
    </source>
</evidence>
<dbReference type="EMBL" id="LKTP01000004">
    <property type="protein sequence ID" value="KRG29824.1"/>
    <property type="molecule type" value="Genomic_DNA"/>
</dbReference>
<keyword evidence="1" id="KW-0732">Signal</keyword>
<keyword evidence="3" id="KW-1185">Reference proteome</keyword>
<dbReference type="NCBIfam" id="NF047658">
    <property type="entry name" value="HYC_CC_PP"/>
    <property type="match status" value="1"/>
</dbReference>
<feature type="signal peptide" evidence="1">
    <location>
        <begin position="1"/>
        <end position="28"/>
    </location>
</feature>
<name>A0A0Q9ZA18_9FLAO</name>
<dbReference type="OrthoDB" id="1493875at2"/>
<evidence type="ECO:0000313" key="2">
    <source>
        <dbReference type="EMBL" id="KRG29824.1"/>
    </source>
</evidence>
<dbReference type="InterPro" id="IPR058512">
    <property type="entry name" value="DUF8199"/>
</dbReference>
<dbReference type="STRING" id="270918.APR42_15420"/>
<organism evidence="2 3">
    <name type="scientific">Salegentibacter mishustinae</name>
    <dbReference type="NCBI Taxonomy" id="270918"/>
    <lineage>
        <taxon>Bacteria</taxon>
        <taxon>Pseudomonadati</taxon>
        <taxon>Bacteroidota</taxon>
        <taxon>Flavobacteriia</taxon>
        <taxon>Flavobacteriales</taxon>
        <taxon>Flavobacteriaceae</taxon>
        <taxon>Salegentibacter</taxon>
    </lineage>
</organism>
<dbReference type="AlphaFoldDB" id="A0A0Q9ZA18"/>
<accession>A0A0Q9ZA18</accession>
<feature type="chain" id="PRO_5006389238" description="Secreted protein" evidence="1">
    <location>
        <begin position="29"/>
        <end position="138"/>
    </location>
</feature>
<sequence>MKSFFHKILSVALASLVFVTTMSFTVNMHYCGDSLVDFALFHNAQTCGMENQSSQKSCEAGFSEKSCCSDAQIVNDGQDDLKTSYTNLSFEHQAFVATFFYTYINLFDGLDKNIVPFRDYTPPYLVRNVQKLHETYLI</sequence>
<evidence type="ECO:0000256" key="1">
    <source>
        <dbReference type="SAM" id="SignalP"/>
    </source>
</evidence>